<protein>
    <submittedName>
        <fullName evidence="7">Putative signal transduction histidine kinase</fullName>
    </submittedName>
</protein>
<dbReference type="PANTHER" id="PTHR24421:SF61">
    <property type="entry name" value="OXYGEN SENSOR HISTIDINE KINASE NREB"/>
    <property type="match status" value="1"/>
</dbReference>
<keyword evidence="5" id="KW-0812">Transmembrane</keyword>
<evidence type="ECO:0000313" key="7">
    <source>
        <dbReference type="EMBL" id="ACV08319.1"/>
    </source>
</evidence>
<dbReference type="PANTHER" id="PTHR24421">
    <property type="entry name" value="NITRATE/NITRITE SENSOR PROTEIN NARX-RELATED"/>
    <property type="match status" value="1"/>
</dbReference>
<accession>C7R1A4</accession>
<evidence type="ECO:0000313" key="8">
    <source>
        <dbReference type="Proteomes" id="UP000000628"/>
    </source>
</evidence>
<dbReference type="GO" id="GO:0000160">
    <property type="term" value="P:phosphorelay signal transduction system"/>
    <property type="evidence" value="ECO:0007669"/>
    <property type="project" value="UniProtKB-KW"/>
</dbReference>
<keyword evidence="5" id="KW-0472">Membrane</keyword>
<dbReference type="STRING" id="471856.Jden_0655"/>
<dbReference type="InterPro" id="IPR007168">
    <property type="entry name" value="Phageshock_PspC_N"/>
</dbReference>
<dbReference type="HOGENOM" id="CLU_036172_0_0_11"/>
<dbReference type="Gene3D" id="3.30.565.10">
    <property type="entry name" value="Histidine kinase-like ATPase, C-terminal domain"/>
    <property type="match status" value="1"/>
</dbReference>
<dbReference type="Pfam" id="PF04024">
    <property type="entry name" value="PspC"/>
    <property type="match status" value="1"/>
</dbReference>
<keyword evidence="3" id="KW-0902">Two-component regulatory system</keyword>
<name>C7R1A4_JONDD</name>
<keyword evidence="1" id="KW-0808">Transferase</keyword>
<keyword evidence="8" id="KW-1185">Reference proteome</keyword>
<evidence type="ECO:0000256" key="2">
    <source>
        <dbReference type="ARBA" id="ARBA00022777"/>
    </source>
</evidence>
<organism evidence="7 8">
    <name type="scientific">Jonesia denitrificans (strain ATCC 14870 / DSM 20603 / BCRC 15368 / CIP 55.134 / JCM 11481 / NBRC 15587 / NCTC 10816 / Prevot 55134)</name>
    <name type="common">Listeria denitrificans</name>
    <dbReference type="NCBI Taxonomy" id="471856"/>
    <lineage>
        <taxon>Bacteria</taxon>
        <taxon>Bacillati</taxon>
        <taxon>Actinomycetota</taxon>
        <taxon>Actinomycetes</taxon>
        <taxon>Micrococcales</taxon>
        <taxon>Jonesiaceae</taxon>
        <taxon>Jonesia</taxon>
    </lineage>
</organism>
<reference evidence="7 8" key="1">
    <citation type="journal article" date="2009" name="Stand. Genomic Sci.">
        <title>Complete genome sequence of Jonesia denitrificans type strain (Prevot 55134).</title>
        <authorList>
            <person name="Pukall R."/>
            <person name="Gehrich-Schroter G."/>
            <person name="Lapidus A."/>
            <person name="Nolan M."/>
            <person name="Glavina Del Rio T."/>
            <person name="Lucas S."/>
            <person name="Chen F."/>
            <person name="Tice H."/>
            <person name="Pitluck S."/>
            <person name="Cheng J.F."/>
            <person name="Copeland A."/>
            <person name="Saunders E."/>
            <person name="Brettin T."/>
            <person name="Detter J.C."/>
            <person name="Bruce D."/>
            <person name="Goodwin L."/>
            <person name="Pati A."/>
            <person name="Ivanova N."/>
            <person name="Mavromatis K."/>
            <person name="Ovchinnikova G."/>
            <person name="Chen A."/>
            <person name="Palaniappan K."/>
            <person name="Land M."/>
            <person name="Hauser L."/>
            <person name="Chang Y.J."/>
            <person name="Jeffries C.D."/>
            <person name="Chain P."/>
            <person name="Goker M."/>
            <person name="Bristow J."/>
            <person name="Eisen J.A."/>
            <person name="Markowitz V."/>
            <person name="Hugenholtz P."/>
            <person name="Kyrpides N.C."/>
            <person name="Klenk H.P."/>
            <person name="Han C."/>
        </authorList>
    </citation>
    <scope>NUCLEOTIDE SEQUENCE [LARGE SCALE GENOMIC DNA]</scope>
    <source>
        <strain evidence="8">ATCC 14870 / DSM 20603 / BCRC 15368 / CIP 55.134 / JCM 11481 / NBRC 15587 / NCTC 10816 / Prevot 55134</strain>
    </source>
</reference>
<dbReference type="InterPro" id="IPR036890">
    <property type="entry name" value="HATPase_C_sf"/>
</dbReference>
<feature type="transmembrane region" description="Helical" evidence="5">
    <location>
        <begin position="107"/>
        <end position="131"/>
    </location>
</feature>
<feature type="transmembrane region" description="Helical" evidence="5">
    <location>
        <begin position="49"/>
        <end position="71"/>
    </location>
</feature>
<feature type="compositionally biased region" description="Low complexity" evidence="4">
    <location>
        <begin position="439"/>
        <end position="449"/>
    </location>
</feature>
<evidence type="ECO:0000256" key="5">
    <source>
        <dbReference type="SAM" id="Phobius"/>
    </source>
</evidence>
<gene>
    <name evidence="7" type="ordered locus">Jden_0655</name>
</gene>
<evidence type="ECO:0000256" key="3">
    <source>
        <dbReference type="ARBA" id="ARBA00023012"/>
    </source>
</evidence>
<dbReference type="EMBL" id="CP001706">
    <property type="protein sequence ID" value="ACV08319.1"/>
    <property type="molecule type" value="Genomic_DNA"/>
</dbReference>
<feature type="region of interest" description="Disordered" evidence="4">
    <location>
        <begin position="411"/>
        <end position="449"/>
    </location>
</feature>
<dbReference type="InterPro" id="IPR050482">
    <property type="entry name" value="Sensor_HK_TwoCompSys"/>
</dbReference>
<evidence type="ECO:0000256" key="1">
    <source>
        <dbReference type="ARBA" id="ARBA00022679"/>
    </source>
</evidence>
<sequence>MCDDARVSMPSAAVPAAPDRLPLLRPRRGRRIAGVCAALSAHLGVDVRVIRLVMIVTSLMGGLGAVLYLFLWMTVPPGDPWATAREHSPTSRAVPPLTTMEAPSPPWWAAIPIKDVAIGAVLVTTAALLIADRAGVHLPWGVVLAVVVTVIGLFLAWGQLNETQRGQLAKHVGGRTPTSIMRITGGIALVVVGVVLLLGQERGGTMLMPALVSAVAVLVGAGLVLAPWWLRLMRDLADERASSARARERADIAAHLHDSVLQTLALIQRSAHQPGEVTRLARNQERELRQWLYEDTPQEGTSVQEDARALIATIENDMTAALGGHEPVTIDVVIVGDTPPDDTSHAMLQALGEGVKNAVRHGRPPVSVYLEISDHTMDGSVTDRGDGFDIDAIPHDRFGVRESIIGRVERRGGTAQYKRRAAGGTELRITVPRTPTRPSPQSAQSPEAS</sequence>
<proteinExistence type="predicted"/>
<dbReference type="KEGG" id="jde:Jden_0655"/>
<dbReference type="AlphaFoldDB" id="C7R1A4"/>
<keyword evidence="5" id="KW-1133">Transmembrane helix</keyword>
<dbReference type="eggNOG" id="COG1983">
    <property type="taxonomic scope" value="Bacteria"/>
</dbReference>
<feature type="transmembrane region" description="Helical" evidence="5">
    <location>
        <begin position="180"/>
        <end position="198"/>
    </location>
</feature>
<dbReference type="Proteomes" id="UP000000628">
    <property type="component" value="Chromosome"/>
</dbReference>
<evidence type="ECO:0000259" key="6">
    <source>
        <dbReference type="Pfam" id="PF04024"/>
    </source>
</evidence>
<dbReference type="eggNOG" id="COG4585">
    <property type="taxonomic scope" value="Bacteria"/>
</dbReference>
<dbReference type="GO" id="GO:0016301">
    <property type="term" value="F:kinase activity"/>
    <property type="evidence" value="ECO:0007669"/>
    <property type="project" value="UniProtKB-KW"/>
</dbReference>
<feature type="domain" description="Phage shock protein PspC N-terminal" evidence="6">
    <location>
        <begin position="22"/>
        <end position="77"/>
    </location>
</feature>
<keyword evidence="2 7" id="KW-0418">Kinase</keyword>
<evidence type="ECO:0000256" key="4">
    <source>
        <dbReference type="SAM" id="MobiDB-lite"/>
    </source>
</evidence>
<dbReference type="SUPFAM" id="SSF55874">
    <property type="entry name" value="ATPase domain of HSP90 chaperone/DNA topoisomerase II/histidine kinase"/>
    <property type="match status" value="1"/>
</dbReference>
<feature type="transmembrane region" description="Helical" evidence="5">
    <location>
        <begin position="210"/>
        <end position="230"/>
    </location>
</feature>
<feature type="transmembrane region" description="Helical" evidence="5">
    <location>
        <begin position="138"/>
        <end position="160"/>
    </location>
</feature>